<dbReference type="NCBIfam" id="NF033517">
    <property type="entry name" value="transpos_IS66"/>
    <property type="match status" value="1"/>
</dbReference>
<accession>A0A843Y6B4</accession>
<dbReference type="InterPro" id="IPR004291">
    <property type="entry name" value="Transposase_IS66_central"/>
</dbReference>
<name>A0A843Y6B4_9BACT</name>
<protein>
    <submittedName>
        <fullName evidence="4">IS66 family transposase</fullName>
    </submittedName>
</protein>
<dbReference type="RefSeq" id="WP_153112494.1">
    <property type="nucleotide sequence ID" value="NZ_VZCY01000111.1"/>
</dbReference>
<sequence length="529" mass="60853">MKKDEIIVLLKEQLQLANEQLQQANATVSSLTTQVNELIERIKSLEELLVQKGIAIDKANRQNKALGKLVSGKKSERQEKNPQASMTQEEFDKKKEEQAEKRKARKNNGAKRDMHYEMKEVHVTIDPVMDAEFLKTLRLFGTRTCIRYSMEPIKFIKTVYHINTYTDGSIMYPGKTPPALLLNSSYSPSFAAGLLQMRYIYSMPVERIIKYFADSGFTLRKATANKLIARSADVLGNFYKAICQIVLQQDYVTADETYHKVLLAKIKPTDKGSKKGYLWAVSAPKLGLVFFVYEDGSRSEQVILNVFSVYKGTIQSDAYAPYRKLESDAYPDIMRIACLQHVKRDFIDCGKEDKDAQEVVDILNRFYREDKKHKVGVNGWTVEDHLAYRQSYAPDILQDLLEKLEEISSRKDLLPKSTLAQAVGYALNEYNAICDIFKRGDTALDNNYIERIQRYISLSRRNSMFFGSHEGAGRAAILYSIAISCRLNGINLFEYICDVIEKTAEWQPNTPWEKYRDLLPDRWKKQQQH</sequence>
<evidence type="ECO:0000256" key="1">
    <source>
        <dbReference type="SAM" id="Coils"/>
    </source>
</evidence>
<keyword evidence="1" id="KW-0175">Coiled coil</keyword>
<dbReference type="EMBL" id="VZCY01000111">
    <property type="protein sequence ID" value="MQN10956.1"/>
    <property type="molecule type" value="Genomic_DNA"/>
</dbReference>
<evidence type="ECO:0000313" key="5">
    <source>
        <dbReference type="Proteomes" id="UP000406735"/>
    </source>
</evidence>
<comment type="caution">
    <text evidence="4">The sequence shown here is derived from an EMBL/GenBank/DDBJ whole genome shotgun (WGS) entry which is preliminary data.</text>
</comment>
<feature type="coiled-coil region" evidence="1">
    <location>
        <begin position="7"/>
        <end position="62"/>
    </location>
</feature>
<dbReference type="AlphaFoldDB" id="A0A843Y6B4"/>
<feature type="region of interest" description="Disordered" evidence="2">
    <location>
        <begin position="67"/>
        <end position="113"/>
    </location>
</feature>
<dbReference type="PANTHER" id="PTHR33678">
    <property type="entry name" value="BLL1576 PROTEIN"/>
    <property type="match status" value="1"/>
</dbReference>
<dbReference type="Pfam" id="PF03050">
    <property type="entry name" value="DDE_Tnp_IS66"/>
    <property type="match status" value="1"/>
</dbReference>
<reference evidence="4 5" key="1">
    <citation type="submission" date="2019-09" db="EMBL/GenBank/DDBJ databases">
        <title>Distinct polysaccharide growth profiles of human intestinal Prevotella copri isolates.</title>
        <authorList>
            <person name="Fehlner-Peach H."/>
            <person name="Magnabosco C."/>
            <person name="Raghavan V."/>
            <person name="Scher J.U."/>
            <person name="Tett A."/>
            <person name="Cox L.M."/>
            <person name="Gottsegen C."/>
            <person name="Watters A."/>
            <person name="Wiltshire- Gordon J.D."/>
            <person name="Segata N."/>
            <person name="Bonneau R."/>
            <person name="Littman D.R."/>
        </authorList>
    </citation>
    <scope>NUCLEOTIDE SEQUENCE [LARGE SCALE GENOMIC DNA]</scope>
    <source>
        <strain evidence="5">iK21513</strain>
    </source>
</reference>
<evidence type="ECO:0000313" key="4">
    <source>
        <dbReference type="EMBL" id="MQN10956.1"/>
    </source>
</evidence>
<dbReference type="Proteomes" id="UP000406735">
    <property type="component" value="Unassembled WGS sequence"/>
</dbReference>
<dbReference type="PANTHER" id="PTHR33678:SF2">
    <property type="match status" value="1"/>
</dbReference>
<evidence type="ECO:0000259" key="3">
    <source>
        <dbReference type="Pfam" id="PF03050"/>
    </source>
</evidence>
<evidence type="ECO:0000256" key="2">
    <source>
        <dbReference type="SAM" id="MobiDB-lite"/>
    </source>
</evidence>
<dbReference type="InterPro" id="IPR052344">
    <property type="entry name" value="Transposase-related"/>
</dbReference>
<organism evidence="4 5">
    <name type="scientific">Segatella copri</name>
    <dbReference type="NCBI Taxonomy" id="165179"/>
    <lineage>
        <taxon>Bacteria</taxon>
        <taxon>Pseudomonadati</taxon>
        <taxon>Bacteroidota</taxon>
        <taxon>Bacteroidia</taxon>
        <taxon>Bacteroidales</taxon>
        <taxon>Prevotellaceae</taxon>
        <taxon>Segatella</taxon>
    </lineage>
</organism>
<gene>
    <name evidence="4" type="ORF">F7D97_13765</name>
</gene>
<feature type="compositionally biased region" description="Basic and acidic residues" evidence="2">
    <location>
        <begin position="90"/>
        <end position="101"/>
    </location>
</feature>
<proteinExistence type="predicted"/>
<feature type="domain" description="Transposase IS66 central" evidence="3">
    <location>
        <begin position="184"/>
        <end position="472"/>
    </location>
</feature>